<evidence type="ECO:0000313" key="2">
    <source>
        <dbReference type="Proteomes" id="UP000623776"/>
    </source>
</evidence>
<comment type="caution">
    <text evidence="1">The sequence shown here is derived from an EMBL/GenBank/DDBJ whole genome shotgun (WGS) entry which is preliminary data.</text>
</comment>
<protein>
    <submittedName>
        <fullName evidence="1">Uncharacterized protein</fullName>
    </submittedName>
</protein>
<sequence length="428" mass="48850">MIHCDQVFGVSSNILEDSYVDRGNLDEDISLYLRRDNHIALRGTSKSGKSWLRQKTIPNAIVVQCRFNTTTVDIFTDALSQLGIKLVVSESTKDAIKGKVEATAQSGFDLIAKLKVKLGLESSQEEYVQGKRVGHDINDLRFISDIIKESGKRLVIEDFHYLSVRERKQFSSDLKAMWDYGCFAIIIGVWTRSNLLIALNDDLTDRVVELPVDWTDEELKGVIDKGGEVLKLEFSERLKKLFVLNCYKNVGLLQKLLLTFLDQSKIFNEQKEKLFLDDADVFESAAMTHAEQLDTRYQQFAKDVSSGIRKRKNTTGIYAYAMAIIVEADDNYLLNGLSLDDIFNAAVKRQKRIQKSNLRLVLQKLEQLQVDSDGRGLVIAFDEANDEITVIDRRLLFYRKYITVSWPWEQLISEYSDKLGSESKIITS</sequence>
<gene>
    <name evidence="1" type="ORF">GCM10007157_28220</name>
</gene>
<reference evidence="2" key="1">
    <citation type="journal article" date="2019" name="Int. J. Syst. Evol. Microbiol.">
        <title>The Global Catalogue of Microorganisms (GCM) 10K type strain sequencing project: providing services to taxonomists for standard genome sequencing and annotation.</title>
        <authorList>
            <consortium name="The Broad Institute Genomics Platform"/>
            <consortium name="The Broad Institute Genome Sequencing Center for Infectious Disease"/>
            <person name="Wu L."/>
            <person name="Ma J."/>
        </authorList>
    </citation>
    <scope>NUCLEOTIDE SEQUENCE [LARGE SCALE GENOMIC DNA]</scope>
    <source>
        <strain evidence="2">KCTC 22154</strain>
    </source>
</reference>
<accession>A0A8H9I6Y7</accession>
<organism evidence="1 2">
    <name type="scientific">Vreelandella hamiltonii</name>
    <dbReference type="NCBI Taxonomy" id="502829"/>
    <lineage>
        <taxon>Bacteria</taxon>
        <taxon>Pseudomonadati</taxon>
        <taxon>Pseudomonadota</taxon>
        <taxon>Gammaproteobacteria</taxon>
        <taxon>Oceanospirillales</taxon>
        <taxon>Halomonadaceae</taxon>
        <taxon>Vreelandella</taxon>
    </lineage>
</organism>
<evidence type="ECO:0000313" key="1">
    <source>
        <dbReference type="EMBL" id="GGW34943.1"/>
    </source>
</evidence>
<dbReference type="RefSeq" id="WP_189463943.1">
    <property type="nucleotide sequence ID" value="NZ_BMXN01000019.1"/>
</dbReference>
<dbReference type="SUPFAM" id="SSF52540">
    <property type="entry name" value="P-loop containing nucleoside triphosphate hydrolases"/>
    <property type="match status" value="1"/>
</dbReference>
<keyword evidence="2" id="KW-1185">Reference proteome</keyword>
<name>A0A8H9I6Y7_9GAMM</name>
<dbReference type="AlphaFoldDB" id="A0A8H9I6Y7"/>
<proteinExistence type="predicted"/>
<dbReference type="Proteomes" id="UP000623776">
    <property type="component" value="Unassembled WGS sequence"/>
</dbReference>
<dbReference type="EMBL" id="BMXN01000019">
    <property type="protein sequence ID" value="GGW34943.1"/>
    <property type="molecule type" value="Genomic_DNA"/>
</dbReference>
<dbReference type="InterPro" id="IPR027417">
    <property type="entry name" value="P-loop_NTPase"/>
</dbReference>